<dbReference type="PANTHER" id="PTHR43116:SF3">
    <property type="entry name" value="CLASS I PEPTIDE CHAIN RELEASE FACTOR"/>
    <property type="match status" value="1"/>
</dbReference>
<evidence type="ECO:0000313" key="8">
    <source>
        <dbReference type="Proteomes" id="UP000253934"/>
    </source>
</evidence>
<evidence type="ECO:0000256" key="2">
    <source>
        <dbReference type="ARBA" id="ARBA00022481"/>
    </source>
</evidence>
<dbReference type="InterPro" id="IPR000352">
    <property type="entry name" value="Pep_chain_release_fac_I"/>
</dbReference>
<feature type="domain" description="Prokaryotic-type class I peptide chain release factors" evidence="6">
    <location>
        <begin position="243"/>
        <end position="259"/>
    </location>
</feature>
<name>A0A369KUK0_9BACT</name>
<comment type="function">
    <text evidence="4">Peptide chain release factor 2 directs the termination of translation in response to the peptide chain termination codons UGA and UAA.</text>
</comment>
<dbReference type="Pfam" id="PF03462">
    <property type="entry name" value="PCRF"/>
    <property type="match status" value="1"/>
</dbReference>
<dbReference type="EMBL" id="QOVW01000061">
    <property type="protein sequence ID" value="RDB36385.1"/>
    <property type="molecule type" value="Genomic_DNA"/>
</dbReference>
<protein>
    <recommendedName>
        <fullName evidence="4 5">Peptide chain release factor 2</fullName>
        <shortName evidence="4">RF-2</shortName>
    </recommendedName>
</protein>
<reference evidence="7" key="1">
    <citation type="submission" date="2018-04" db="EMBL/GenBank/DDBJ databases">
        <title>Draft genome sequence of the Candidatus Spirobacillus cienkowskii, a pathogen of freshwater Daphnia species, reconstructed from hemolymph metagenomic reads.</title>
        <authorList>
            <person name="Bresciani L."/>
            <person name="Lemos L.N."/>
            <person name="Wale N."/>
            <person name="Lin J.Y."/>
            <person name="Fernandes G.R."/>
            <person name="Duffy M.A."/>
            <person name="Rodrigues J.M."/>
        </authorList>
    </citation>
    <scope>NUCLEOTIDE SEQUENCE [LARGE SCALE GENOMIC DNA]</scope>
    <source>
        <strain evidence="7">Binning01</strain>
    </source>
</reference>
<accession>A0A369KUK0</accession>
<dbReference type="Gene3D" id="3.30.160.20">
    <property type="match status" value="1"/>
</dbReference>
<evidence type="ECO:0000259" key="6">
    <source>
        <dbReference type="PROSITE" id="PS00745"/>
    </source>
</evidence>
<feature type="modified residue" description="N5-methylglutamine" evidence="4">
    <location>
        <position position="250"/>
    </location>
</feature>
<dbReference type="PROSITE" id="PS00745">
    <property type="entry name" value="RF_PROK_I"/>
    <property type="match status" value="1"/>
</dbReference>
<keyword evidence="4" id="KW-0963">Cytoplasm</keyword>
<dbReference type="Proteomes" id="UP000253934">
    <property type="component" value="Unassembled WGS sequence"/>
</dbReference>
<dbReference type="SUPFAM" id="SSF75620">
    <property type="entry name" value="Release factor"/>
    <property type="match status" value="1"/>
</dbReference>
<dbReference type="HAMAP" id="MF_00094">
    <property type="entry name" value="Rel_fac_2"/>
    <property type="match status" value="1"/>
</dbReference>
<dbReference type="InterPro" id="IPR045853">
    <property type="entry name" value="Pep_chain_release_fac_I_sf"/>
</dbReference>
<keyword evidence="2 4" id="KW-0488">Methylation</keyword>
<dbReference type="SMART" id="SM00937">
    <property type="entry name" value="PCRF"/>
    <property type="match status" value="1"/>
</dbReference>
<dbReference type="Pfam" id="PF00472">
    <property type="entry name" value="RF-1"/>
    <property type="match status" value="1"/>
</dbReference>
<dbReference type="GO" id="GO:0005737">
    <property type="term" value="C:cytoplasm"/>
    <property type="evidence" value="ECO:0007669"/>
    <property type="project" value="UniProtKB-SubCell"/>
</dbReference>
<dbReference type="FunFam" id="3.30.160.20:FF:000010">
    <property type="entry name" value="Peptide chain release factor 2"/>
    <property type="match status" value="1"/>
</dbReference>
<evidence type="ECO:0000256" key="1">
    <source>
        <dbReference type="ARBA" id="ARBA00010835"/>
    </source>
</evidence>
<dbReference type="AlphaFoldDB" id="A0A369KUK0"/>
<dbReference type="Gene3D" id="1.20.58.410">
    <property type="entry name" value="Release factor"/>
    <property type="match status" value="1"/>
</dbReference>
<dbReference type="GO" id="GO:0016149">
    <property type="term" value="F:translation release factor activity, codon specific"/>
    <property type="evidence" value="ECO:0007669"/>
    <property type="project" value="UniProtKB-UniRule"/>
</dbReference>
<dbReference type="PANTHER" id="PTHR43116">
    <property type="entry name" value="PEPTIDE CHAIN RELEASE FACTOR 2"/>
    <property type="match status" value="1"/>
</dbReference>
<keyword evidence="3 4" id="KW-0648">Protein biosynthesis</keyword>
<gene>
    <name evidence="4 7" type="primary">prfB</name>
    <name evidence="7" type="ORF">DCC88_05130</name>
</gene>
<dbReference type="NCBIfam" id="TIGR00020">
    <property type="entry name" value="prfB"/>
    <property type="match status" value="1"/>
</dbReference>
<dbReference type="Gene3D" id="3.30.70.1660">
    <property type="match status" value="1"/>
</dbReference>
<keyword evidence="8" id="KW-1185">Reference proteome</keyword>
<evidence type="ECO:0000256" key="3">
    <source>
        <dbReference type="ARBA" id="ARBA00022917"/>
    </source>
</evidence>
<comment type="caution">
    <text evidence="7">The sequence shown here is derived from an EMBL/GenBank/DDBJ whole genome shotgun (WGS) entry which is preliminary data.</text>
</comment>
<dbReference type="InterPro" id="IPR005139">
    <property type="entry name" value="PCRF"/>
</dbReference>
<comment type="PTM">
    <text evidence="4">Methylated by PrmC. Methylation increases the termination efficiency of RF2.</text>
</comment>
<organism evidence="7 8">
    <name type="scientific">Spirobacillus cienkowskii</name>
    <dbReference type="NCBI Taxonomy" id="495820"/>
    <lineage>
        <taxon>Bacteria</taxon>
        <taxon>Pseudomonadati</taxon>
        <taxon>Bdellovibrionota</taxon>
        <taxon>Oligoflexia</taxon>
        <taxon>Silvanigrellales</taxon>
        <taxon>Spirobacillus</taxon>
    </lineage>
</organism>
<comment type="subcellular location">
    <subcellularLocation>
        <location evidence="4">Cytoplasm</location>
    </subcellularLocation>
</comment>
<evidence type="ECO:0000313" key="7">
    <source>
        <dbReference type="EMBL" id="RDB36385.1"/>
    </source>
</evidence>
<evidence type="ECO:0000256" key="4">
    <source>
        <dbReference type="HAMAP-Rule" id="MF_00094"/>
    </source>
</evidence>
<evidence type="ECO:0000256" key="5">
    <source>
        <dbReference type="NCBIfam" id="TIGR00020"/>
    </source>
</evidence>
<dbReference type="InterPro" id="IPR004374">
    <property type="entry name" value="PrfB"/>
</dbReference>
<proteinExistence type="inferred from homology"/>
<comment type="similarity">
    <text evidence="1 4">Belongs to the prokaryotic/mitochondrial release factor family.</text>
</comment>
<sequence>MSEVQRSLLQEIREKFEPIRGIFDTPLKRKRVLEIDSEINTDPNFWNDRKKSSTLLKEKKSIEDAFILCDHLLKNIEDTLVAIEFAEEGDASSHIEAEQLLDQLKNEVQQLEIRRLLSGETDKNSAIITINAGAGGTEACDWAQMITRMLIRYCDSKRFKAEVVDELEGEGAGLKNATLTVEGEFAYGFLKSENGVHRLVRISPFDSNARRHTSFCSVFVSPIIDDDIHIEIKESDLKVDTYRAGGAGGQHVNRTDSAVRMTHIPTGIVVQSQQQRSQIQNRETCLKLLKAKLYEVEISKRQAETKAIEDSKMDNAFGSQIRSYVLHPYKLVKDVRTLAQSSDPQAVLDGDLEEFSLEYLRQTASGQFKGKGSAQEDFD</sequence>